<organism evidence="1 2">
    <name type="scientific">Ranitomeya imitator</name>
    <name type="common">mimic poison frog</name>
    <dbReference type="NCBI Taxonomy" id="111125"/>
    <lineage>
        <taxon>Eukaryota</taxon>
        <taxon>Metazoa</taxon>
        <taxon>Chordata</taxon>
        <taxon>Craniata</taxon>
        <taxon>Vertebrata</taxon>
        <taxon>Euteleostomi</taxon>
        <taxon>Amphibia</taxon>
        <taxon>Batrachia</taxon>
        <taxon>Anura</taxon>
        <taxon>Neobatrachia</taxon>
        <taxon>Hyloidea</taxon>
        <taxon>Dendrobatidae</taxon>
        <taxon>Dendrobatinae</taxon>
        <taxon>Ranitomeya</taxon>
    </lineage>
</organism>
<dbReference type="Proteomes" id="UP001176940">
    <property type="component" value="Unassembled WGS sequence"/>
</dbReference>
<sequence length="217" mass="24740">MIDLIVLQFDVLTSAKSLHKHVEASQLPPAFSGTFPYCHQDWLTFHTKLEKLQDGCRDACVFLHSAIQSMHGSSLPDKAEEASLQLTRFDHLMKAVLEDARLVTLQTEGGAVLARLRKEETCVALTEDYREAMDLAAELYNRVDEGVHSLVRLSNQRIKEMELVIDYEAFEERFQEVSGWIENVGERLLEDCSVLEDSLEVLLQTQRHFSEFDGVAR</sequence>
<dbReference type="SUPFAM" id="SSF46966">
    <property type="entry name" value="Spectrin repeat"/>
    <property type="match status" value="1"/>
</dbReference>
<dbReference type="Gene3D" id="1.20.58.60">
    <property type="match status" value="1"/>
</dbReference>
<dbReference type="PANTHER" id="PTHR45845:SF4">
    <property type="entry name" value="PLECKSTRIN HOMOLOGY DOMAIN CONTAINING, FAMILY G (WITH RHOGEF DOMAIN) MEMBER 4"/>
    <property type="match status" value="1"/>
</dbReference>
<dbReference type="PANTHER" id="PTHR45845">
    <property type="entry name" value="RHO GUANINE NUCLEOTIDE EXCHANGE FACTOR-RELATED"/>
    <property type="match status" value="1"/>
</dbReference>
<evidence type="ECO:0000313" key="2">
    <source>
        <dbReference type="Proteomes" id="UP001176940"/>
    </source>
</evidence>
<protein>
    <submittedName>
        <fullName evidence="1">Uncharacterized protein</fullName>
    </submittedName>
</protein>
<accession>A0ABN9L7C3</accession>
<gene>
    <name evidence="1" type="ORF">RIMI_LOCUS5140626</name>
</gene>
<evidence type="ECO:0000313" key="1">
    <source>
        <dbReference type="EMBL" id="CAJ0932560.1"/>
    </source>
</evidence>
<proteinExistence type="predicted"/>
<dbReference type="EMBL" id="CAUEEQ010008640">
    <property type="protein sequence ID" value="CAJ0932560.1"/>
    <property type="molecule type" value="Genomic_DNA"/>
</dbReference>
<feature type="non-terminal residue" evidence="1">
    <location>
        <position position="217"/>
    </location>
</feature>
<keyword evidence="2" id="KW-1185">Reference proteome</keyword>
<comment type="caution">
    <text evidence="1">The sequence shown here is derived from an EMBL/GenBank/DDBJ whole genome shotgun (WGS) entry which is preliminary data.</text>
</comment>
<dbReference type="InterPro" id="IPR052231">
    <property type="entry name" value="Rho_GEF_signaling-related"/>
</dbReference>
<reference evidence="1" key="1">
    <citation type="submission" date="2023-07" db="EMBL/GenBank/DDBJ databases">
        <authorList>
            <person name="Stuckert A."/>
        </authorList>
    </citation>
    <scope>NUCLEOTIDE SEQUENCE</scope>
</reference>
<name>A0ABN9L7C3_9NEOB</name>